<dbReference type="EMBL" id="JACGCM010002032">
    <property type="protein sequence ID" value="KAF6145721.1"/>
    <property type="molecule type" value="Genomic_DNA"/>
</dbReference>
<comment type="caution">
    <text evidence="3">The sequence shown here is derived from an EMBL/GenBank/DDBJ whole genome shotgun (WGS) entry which is preliminary data.</text>
</comment>
<keyword evidence="4" id="KW-1185">Reference proteome</keyword>
<dbReference type="PANTHER" id="PTHR36766:SF64">
    <property type="entry name" value="OS12G0206100 PROTEIN"/>
    <property type="match status" value="1"/>
</dbReference>
<dbReference type="OrthoDB" id="2018467at2759"/>
<dbReference type="PANTHER" id="PTHR36766">
    <property type="entry name" value="PLANT BROAD-SPECTRUM MILDEW RESISTANCE PROTEIN RPW8"/>
    <property type="match status" value="1"/>
</dbReference>
<dbReference type="AlphaFoldDB" id="A0A7J7LSS7"/>
<evidence type="ECO:0000313" key="4">
    <source>
        <dbReference type="Proteomes" id="UP000541444"/>
    </source>
</evidence>
<feature type="domain" description="R13L1/DRL21-like LRR repeat region" evidence="2">
    <location>
        <begin position="13"/>
        <end position="94"/>
    </location>
</feature>
<proteinExistence type="predicted"/>
<evidence type="ECO:0000259" key="2">
    <source>
        <dbReference type="Pfam" id="PF25019"/>
    </source>
</evidence>
<dbReference type="SUPFAM" id="SSF52047">
    <property type="entry name" value="RNI-like"/>
    <property type="match status" value="1"/>
</dbReference>
<feature type="domain" description="R13L1/DRL21-like LRR repeat region" evidence="2">
    <location>
        <begin position="246"/>
        <end position="304"/>
    </location>
</feature>
<reference evidence="3 4" key="1">
    <citation type="journal article" date="2020" name="IScience">
        <title>Genome Sequencing of the Endangered Kingdonia uniflora (Circaeasteraceae, Ranunculales) Reveals Potential Mechanisms of Evolutionary Specialization.</title>
        <authorList>
            <person name="Sun Y."/>
            <person name="Deng T."/>
            <person name="Zhang A."/>
            <person name="Moore M.J."/>
            <person name="Landis J.B."/>
            <person name="Lin N."/>
            <person name="Zhang H."/>
            <person name="Zhang X."/>
            <person name="Huang J."/>
            <person name="Zhang X."/>
            <person name="Sun H."/>
            <person name="Wang H."/>
        </authorList>
    </citation>
    <scope>NUCLEOTIDE SEQUENCE [LARGE SCALE GENOMIC DNA]</scope>
    <source>
        <strain evidence="3">TB1705</strain>
        <tissue evidence="3">Leaf</tissue>
    </source>
</reference>
<dbReference type="InterPro" id="IPR056789">
    <property type="entry name" value="LRR_R13L1-DRL21"/>
</dbReference>
<gene>
    <name evidence="3" type="ORF">GIB67_032448</name>
</gene>
<evidence type="ECO:0000313" key="3">
    <source>
        <dbReference type="EMBL" id="KAF6145721.1"/>
    </source>
</evidence>
<dbReference type="InterPro" id="IPR032675">
    <property type="entry name" value="LRR_dom_sf"/>
</dbReference>
<sequence length="336" mass="37588">MSNFVVSEEGDDIGELKHLSNLRGSLRISNIKGVVKEAILKDKEYLRHLTLRFNDDDDDDDEAVKNDDDDEAVKNSCPYLEVSYLPPSLEELKLENDASSLLISLPIQNGPHTNLKSLAIRYSPHLTLPQGLSQLKALQTLYVSNCDSLTCMSNEIGEMKHWEEWVIKTIVNITLMPLLQTLSIWNCPMLKSLPCQILSSSSLREMTIDSCPHLEVSYLPLCLEKLTLQSDAGPLSISLPIQNGLHTNLKSLAIQYSPHSTLPQGLSQLKALQTLYVSNCDSLTCIPDELKHLTSLQVLKICGCPILGPRCKKEVGEDWSIISHIPNIHIDWKKIQ</sequence>
<dbReference type="Proteomes" id="UP000541444">
    <property type="component" value="Unassembled WGS sequence"/>
</dbReference>
<keyword evidence="1" id="KW-0433">Leucine-rich repeat</keyword>
<dbReference type="Gene3D" id="3.80.10.10">
    <property type="entry name" value="Ribonuclease Inhibitor"/>
    <property type="match status" value="2"/>
</dbReference>
<dbReference type="Pfam" id="PF25019">
    <property type="entry name" value="LRR_R13L1-DRL21"/>
    <property type="match status" value="2"/>
</dbReference>
<accession>A0A7J7LSS7</accession>
<evidence type="ECO:0000256" key="1">
    <source>
        <dbReference type="ARBA" id="ARBA00022614"/>
    </source>
</evidence>
<name>A0A7J7LSS7_9MAGN</name>
<protein>
    <recommendedName>
        <fullName evidence="2">R13L1/DRL21-like LRR repeat region domain-containing protein</fullName>
    </recommendedName>
</protein>
<organism evidence="3 4">
    <name type="scientific">Kingdonia uniflora</name>
    <dbReference type="NCBI Taxonomy" id="39325"/>
    <lineage>
        <taxon>Eukaryota</taxon>
        <taxon>Viridiplantae</taxon>
        <taxon>Streptophyta</taxon>
        <taxon>Embryophyta</taxon>
        <taxon>Tracheophyta</taxon>
        <taxon>Spermatophyta</taxon>
        <taxon>Magnoliopsida</taxon>
        <taxon>Ranunculales</taxon>
        <taxon>Circaeasteraceae</taxon>
        <taxon>Kingdonia</taxon>
    </lineage>
</organism>